<dbReference type="EMBL" id="AP023420">
    <property type="protein sequence ID" value="BCK84572.1"/>
    <property type="molecule type" value="Genomic_DNA"/>
</dbReference>
<sequence>MNMTIRRSPNRNNHKARNSSVSRRVDKSLGYVADQMAFALGSHCAGQESQLLCRRLALRELRYLPYLELKYHFENRLMAISYNLELSTEIPTGSQFQEWGTCSFTVRQQGREAQWIYLSGKEGPELDSTLERLNHPLIRERIRSLELREIQVSHTQGGSWKISCESMIGSATWILVPPVVNLIKPSEGEYLRFVEFFELVADAVANNV</sequence>
<reference evidence="2" key="1">
    <citation type="submission" date="2020-09" db="EMBL/GenBank/DDBJ databases">
        <title>New species isolated from human feces.</title>
        <authorList>
            <person name="Kitahara M."/>
            <person name="Shigeno Y."/>
            <person name="Shime M."/>
            <person name="Matsumoto Y."/>
            <person name="Nakamura S."/>
            <person name="Motooka D."/>
            <person name="Fukuoka S."/>
            <person name="Nishikawa H."/>
            <person name="Benno Y."/>
        </authorList>
    </citation>
    <scope>NUCLEOTIDE SEQUENCE</scope>
    <source>
        <strain evidence="2">MM59</strain>
    </source>
</reference>
<evidence type="ECO:0008006" key="4">
    <source>
        <dbReference type="Google" id="ProtNLM"/>
    </source>
</evidence>
<name>A0A810QEI3_9FIRM</name>
<proteinExistence type="predicted"/>
<evidence type="ECO:0000256" key="1">
    <source>
        <dbReference type="SAM" id="MobiDB-lite"/>
    </source>
</evidence>
<dbReference type="Pfam" id="PF11354">
    <property type="entry name" value="DUF3156"/>
    <property type="match status" value="1"/>
</dbReference>
<gene>
    <name evidence="2" type="ORF">MM59RIKEN_18910</name>
</gene>
<protein>
    <recommendedName>
        <fullName evidence="4">DUF3156 family protein</fullName>
    </recommendedName>
</protein>
<dbReference type="RefSeq" id="WP_213543218.1">
    <property type="nucleotide sequence ID" value="NZ_AP023420.1"/>
</dbReference>
<dbReference type="Proteomes" id="UP000679848">
    <property type="component" value="Chromosome"/>
</dbReference>
<dbReference type="KEGG" id="pfaa:MM59RIKEN_18910"/>
<feature type="compositionally biased region" description="Basic residues" evidence="1">
    <location>
        <begin position="8"/>
        <end position="17"/>
    </location>
</feature>
<dbReference type="InterPro" id="IPR021500">
    <property type="entry name" value="DUF3156"/>
</dbReference>
<evidence type="ECO:0000313" key="3">
    <source>
        <dbReference type="Proteomes" id="UP000679848"/>
    </source>
</evidence>
<dbReference type="AlphaFoldDB" id="A0A810QEI3"/>
<feature type="region of interest" description="Disordered" evidence="1">
    <location>
        <begin position="1"/>
        <end position="22"/>
    </location>
</feature>
<evidence type="ECO:0000313" key="2">
    <source>
        <dbReference type="EMBL" id="BCK84572.1"/>
    </source>
</evidence>
<keyword evidence="3" id="KW-1185">Reference proteome</keyword>
<accession>A0A810QEI3</accession>
<organism evidence="2 3">
    <name type="scientific">Pusillibacter faecalis</name>
    <dbReference type="NCBI Taxonomy" id="2714358"/>
    <lineage>
        <taxon>Bacteria</taxon>
        <taxon>Bacillati</taxon>
        <taxon>Bacillota</taxon>
        <taxon>Clostridia</taxon>
        <taxon>Eubacteriales</taxon>
        <taxon>Oscillospiraceae</taxon>
        <taxon>Pusillibacter</taxon>
    </lineage>
</organism>